<sequence length="144" mass="16765">MIVAQRDHTQRAQSACLTISAEHKESTLPPPYNGFGATSHHITAIPDTHCCALNAVRDAHQHELNHMRDAHHHQLTNISTEHQHYFFDIVHEQEHNIATRKDTHRRELVDIAKAHKPDTAKCDKVERLCEGLMQVYRWVHQQWH</sequence>
<reference evidence="1" key="1">
    <citation type="submission" date="2021-02" db="EMBL/GenBank/DDBJ databases">
        <authorList>
            <consortium name="DOE Joint Genome Institute"/>
            <person name="Ahrendt S."/>
            <person name="Looney B.P."/>
            <person name="Miyauchi S."/>
            <person name="Morin E."/>
            <person name="Drula E."/>
            <person name="Courty P.E."/>
            <person name="Chicoki N."/>
            <person name="Fauchery L."/>
            <person name="Kohler A."/>
            <person name="Kuo A."/>
            <person name="Labutti K."/>
            <person name="Pangilinan J."/>
            <person name="Lipzen A."/>
            <person name="Riley R."/>
            <person name="Andreopoulos W."/>
            <person name="He G."/>
            <person name="Johnson J."/>
            <person name="Barry K.W."/>
            <person name="Grigoriev I.V."/>
            <person name="Nagy L."/>
            <person name="Hibbett D."/>
            <person name="Henrissat B."/>
            <person name="Matheny P.B."/>
            <person name="Labbe J."/>
            <person name="Martin F."/>
        </authorList>
    </citation>
    <scope>NUCLEOTIDE SEQUENCE</scope>
    <source>
        <strain evidence="1">EC-137</strain>
    </source>
</reference>
<protein>
    <submittedName>
        <fullName evidence="1">Uncharacterized protein</fullName>
    </submittedName>
</protein>
<accession>A0ACB8Q5L5</accession>
<name>A0ACB8Q5L5_9AGAM</name>
<evidence type="ECO:0000313" key="1">
    <source>
        <dbReference type="EMBL" id="KAI0027041.1"/>
    </source>
</evidence>
<dbReference type="EMBL" id="MU274034">
    <property type="protein sequence ID" value="KAI0027041.1"/>
    <property type="molecule type" value="Genomic_DNA"/>
</dbReference>
<dbReference type="Proteomes" id="UP000814128">
    <property type="component" value="Unassembled WGS sequence"/>
</dbReference>
<evidence type="ECO:0000313" key="2">
    <source>
        <dbReference type="Proteomes" id="UP000814128"/>
    </source>
</evidence>
<proteinExistence type="predicted"/>
<comment type="caution">
    <text evidence="1">The sequence shown here is derived from an EMBL/GenBank/DDBJ whole genome shotgun (WGS) entry which is preliminary data.</text>
</comment>
<keyword evidence="2" id="KW-1185">Reference proteome</keyword>
<reference evidence="1" key="2">
    <citation type="journal article" date="2022" name="New Phytol.">
        <title>Evolutionary transition to the ectomycorrhizal habit in the genomes of a hyperdiverse lineage of mushroom-forming fungi.</title>
        <authorList>
            <person name="Looney B."/>
            <person name="Miyauchi S."/>
            <person name="Morin E."/>
            <person name="Drula E."/>
            <person name="Courty P.E."/>
            <person name="Kohler A."/>
            <person name="Kuo A."/>
            <person name="LaButti K."/>
            <person name="Pangilinan J."/>
            <person name="Lipzen A."/>
            <person name="Riley R."/>
            <person name="Andreopoulos W."/>
            <person name="He G."/>
            <person name="Johnson J."/>
            <person name="Nolan M."/>
            <person name="Tritt A."/>
            <person name="Barry K.W."/>
            <person name="Grigoriev I.V."/>
            <person name="Nagy L.G."/>
            <person name="Hibbett D."/>
            <person name="Henrissat B."/>
            <person name="Matheny P.B."/>
            <person name="Labbe J."/>
            <person name="Martin F.M."/>
        </authorList>
    </citation>
    <scope>NUCLEOTIDE SEQUENCE</scope>
    <source>
        <strain evidence="1">EC-137</strain>
    </source>
</reference>
<organism evidence="1 2">
    <name type="scientific">Vararia minispora EC-137</name>
    <dbReference type="NCBI Taxonomy" id="1314806"/>
    <lineage>
        <taxon>Eukaryota</taxon>
        <taxon>Fungi</taxon>
        <taxon>Dikarya</taxon>
        <taxon>Basidiomycota</taxon>
        <taxon>Agaricomycotina</taxon>
        <taxon>Agaricomycetes</taxon>
        <taxon>Russulales</taxon>
        <taxon>Lachnocladiaceae</taxon>
        <taxon>Vararia</taxon>
    </lineage>
</organism>
<gene>
    <name evidence="1" type="ORF">K488DRAFT_91433</name>
</gene>